<evidence type="ECO:0000256" key="4">
    <source>
        <dbReference type="ARBA" id="ARBA00022989"/>
    </source>
</evidence>
<comment type="caution">
    <text evidence="8">The sequence shown here is derived from an EMBL/GenBank/DDBJ whole genome shotgun (WGS) entry which is preliminary data.</text>
</comment>
<accession>A0A374NIB7</accession>
<feature type="transmembrane region" description="Helical" evidence="7">
    <location>
        <begin position="442"/>
        <end position="467"/>
    </location>
</feature>
<dbReference type="OrthoDB" id="9812661at2"/>
<feature type="transmembrane region" description="Helical" evidence="7">
    <location>
        <begin position="194"/>
        <end position="219"/>
    </location>
</feature>
<evidence type="ECO:0000313" key="13">
    <source>
        <dbReference type="Proteomes" id="UP000286561"/>
    </source>
</evidence>
<evidence type="ECO:0000256" key="2">
    <source>
        <dbReference type="ARBA" id="ARBA00022692"/>
    </source>
</evidence>
<evidence type="ECO:0000256" key="5">
    <source>
        <dbReference type="ARBA" id="ARBA00023136"/>
    </source>
</evidence>
<dbReference type="PANTHER" id="PTHR30474:SF3">
    <property type="entry name" value="PEPTIDOGLYCAN GLYCOSYLTRANSFERASE RODA"/>
    <property type="match status" value="1"/>
</dbReference>
<dbReference type="AlphaFoldDB" id="A0A374NIB7"/>
<protein>
    <submittedName>
        <fullName evidence="8">FtsW/RodA/SpoVE family cell cycle protein</fullName>
    </submittedName>
</protein>
<keyword evidence="5 7" id="KW-0472">Membrane</keyword>
<dbReference type="Proteomes" id="UP000286561">
    <property type="component" value="Unassembled WGS sequence"/>
</dbReference>
<evidence type="ECO:0000313" key="8">
    <source>
        <dbReference type="EMBL" id="RGI85197.1"/>
    </source>
</evidence>
<keyword evidence="4 7" id="KW-1133">Transmembrane helix</keyword>
<keyword evidence="2 7" id="KW-0812">Transmembrane</keyword>
<dbReference type="GO" id="GO:0032153">
    <property type="term" value="C:cell division site"/>
    <property type="evidence" value="ECO:0007669"/>
    <property type="project" value="TreeGrafter"/>
</dbReference>
<feature type="transmembrane region" description="Helical" evidence="7">
    <location>
        <begin position="87"/>
        <end position="105"/>
    </location>
</feature>
<evidence type="ECO:0000313" key="9">
    <source>
        <dbReference type="EMBL" id="RGZ81675.1"/>
    </source>
</evidence>
<feature type="transmembrane region" description="Helical" evidence="7">
    <location>
        <begin position="274"/>
        <end position="296"/>
    </location>
</feature>
<evidence type="ECO:0000256" key="3">
    <source>
        <dbReference type="ARBA" id="ARBA00022960"/>
    </source>
</evidence>
<keyword evidence="3" id="KW-0133">Cell shape</keyword>
<feature type="transmembrane region" description="Helical" evidence="7">
    <location>
        <begin position="59"/>
        <end position="80"/>
    </location>
</feature>
<dbReference type="EMBL" id="QSEP01000063">
    <property type="protein sequence ID" value="RGZ81675.1"/>
    <property type="molecule type" value="Genomic_DNA"/>
</dbReference>
<feature type="transmembrane region" description="Helical" evidence="7">
    <location>
        <begin position="376"/>
        <end position="397"/>
    </location>
</feature>
<dbReference type="EMBL" id="QRNJ01000037">
    <property type="protein sequence ID" value="RHK38196.1"/>
    <property type="molecule type" value="Genomic_DNA"/>
</dbReference>
<feature type="transmembrane region" description="Helical" evidence="7">
    <location>
        <begin position="231"/>
        <end position="247"/>
    </location>
</feature>
<feature type="transmembrane region" description="Helical" evidence="7">
    <location>
        <begin position="125"/>
        <end position="145"/>
    </location>
</feature>
<feature type="transmembrane region" description="Helical" evidence="7">
    <location>
        <begin position="37"/>
        <end position="53"/>
    </location>
</feature>
<dbReference type="GO" id="GO:0008360">
    <property type="term" value="P:regulation of cell shape"/>
    <property type="evidence" value="ECO:0007669"/>
    <property type="project" value="UniProtKB-KW"/>
</dbReference>
<feature type="transmembrane region" description="Helical" evidence="7">
    <location>
        <begin position="253"/>
        <end position="269"/>
    </location>
</feature>
<dbReference type="Pfam" id="PF01098">
    <property type="entry name" value="FTSW_RODA_SPOVE"/>
    <property type="match status" value="1"/>
</dbReference>
<dbReference type="EMBL" id="QSOE01000070">
    <property type="protein sequence ID" value="RGI85197.1"/>
    <property type="molecule type" value="Genomic_DNA"/>
</dbReference>
<evidence type="ECO:0000313" key="11">
    <source>
        <dbReference type="Proteomes" id="UP000262524"/>
    </source>
</evidence>
<proteinExistence type="predicted"/>
<evidence type="ECO:0000313" key="10">
    <source>
        <dbReference type="EMBL" id="RHK38196.1"/>
    </source>
</evidence>
<dbReference type="PANTHER" id="PTHR30474">
    <property type="entry name" value="CELL CYCLE PROTEIN"/>
    <property type="match status" value="1"/>
</dbReference>
<evidence type="ECO:0000256" key="7">
    <source>
        <dbReference type="SAM" id="Phobius"/>
    </source>
</evidence>
<feature type="compositionally biased region" description="Basic and acidic residues" evidence="6">
    <location>
        <begin position="523"/>
        <end position="534"/>
    </location>
</feature>
<feature type="transmembrane region" description="Helical" evidence="7">
    <location>
        <begin position="418"/>
        <end position="436"/>
    </location>
</feature>
<sequence length="534" mass="59861">MRREAMSRHDTGTKAFSFERVVWEIQRAFYSFKNSPVLALLLMQAAAFIFVQAKGAGKIYLDMIGILLAITLLSWFFTSVIHGNKKIVIYTLLLLTVGTMLQCIFKEEQVLKNPQYYATHNPATSLQFQYILGFVMALLAAFIYINSRNIASIKCLKRFKLSTIKVCRIFFWFSLLLSAATLVLAKSVGNVRNWITIGGVSLQTTEFIKFLYVFIAAGLLGTKANPDKENIRAFYTVTFLEVLFLALQSEFGTMLLILMLFLTFLFLFVPDIKVFIGTVFVMAAGSVGLSVIGAQITKWNSAGVFLGTNKLAQIFLSNYNKIANRFIYWLHPEKDALGLGYQLLKAKESIVLGGWFGTSSVTELPVKTSDLVYPALIQRCGMIFALLVFIVFIMMWLEGVRLFVRKQDRYHRAVGAGFVFMLFDQTLIIIAGSTGLCPLTGITLPFISSGGTSLMISFMIVGLIVAVSSNVKWKGTVEDEEEQDKFFKENAVTAKCHAYLRHLNDHFSRESFRAASGRIKRSGQKEESGQGKDI</sequence>
<dbReference type="Proteomes" id="UP000262524">
    <property type="component" value="Unassembled WGS sequence"/>
</dbReference>
<reference evidence="11 12" key="1">
    <citation type="submission" date="2018-08" db="EMBL/GenBank/DDBJ databases">
        <title>A genome reference for cultivated species of the human gut microbiota.</title>
        <authorList>
            <person name="Zou Y."/>
            <person name="Xue W."/>
            <person name="Luo G."/>
        </authorList>
    </citation>
    <scope>NUCLEOTIDE SEQUENCE [LARGE SCALE GENOMIC DNA]</scope>
    <source>
        <strain evidence="10 12">AF45-14BH</strain>
        <strain evidence="9 13">AM48-23BH</strain>
        <strain evidence="8 11">TM10-1AC</strain>
    </source>
</reference>
<evidence type="ECO:0000313" key="12">
    <source>
        <dbReference type="Proteomes" id="UP000283497"/>
    </source>
</evidence>
<feature type="transmembrane region" description="Helical" evidence="7">
    <location>
        <begin position="166"/>
        <end position="188"/>
    </location>
</feature>
<evidence type="ECO:0000256" key="6">
    <source>
        <dbReference type="SAM" id="MobiDB-lite"/>
    </source>
</evidence>
<dbReference type="GO" id="GO:0051301">
    <property type="term" value="P:cell division"/>
    <property type="evidence" value="ECO:0007669"/>
    <property type="project" value="InterPro"/>
</dbReference>
<evidence type="ECO:0000256" key="1">
    <source>
        <dbReference type="ARBA" id="ARBA00004141"/>
    </source>
</evidence>
<dbReference type="InterPro" id="IPR001182">
    <property type="entry name" value="FtsW/RodA"/>
</dbReference>
<gene>
    <name evidence="10" type="ORF">DW068_10055</name>
    <name evidence="9" type="ORF">DW972_09950</name>
    <name evidence="8" type="ORF">DXD91_10285</name>
</gene>
<name>A0A374NIB7_9FIRM</name>
<organism evidence="8 11">
    <name type="scientific">Anaerobutyricum hallii</name>
    <dbReference type="NCBI Taxonomy" id="39488"/>
    <lineage>
        <taxon>Bacteria</taxon>
        <taxon>Bacillati</taxon>
        <taxon>Bacillota</taxon>
        <taxon>Clostridia</taxon>
        <taxon>Lachnospirales</taxon>
        <taxon>Lachnospiraceae</taxon>
        <taxon>Anaerobutyricum</taxon>
    </lineage>
</organism>
<dbReference type="GO" id="GO:0005886">
    <property type="term" value="C:plasma membrane"/>
    <property type="evidence" value="ECO:0007669"/>
    <property type="project" value="TreeGrafter"/>
</dbReference>
<comment type="subcellular location">
    <subcellularLocation>
        <location evidence="1">Membrane</location>
        <topology evidence="1">Multi-pass membrane protein</topology>
    </subcellularLocation>
</comment>
<feature type="region of interest" description="Disordered" evidence="6">
    <location>
        <begin position="514"/>
        <end position="534"/>
    </location>
</feature>
<dbReference type="GO" id="GO:0015648">
    <property type="term" value="F:lipid-linked peptidoglycan transporter activity"/>
    <property type="evidence" value="ECO:0007669"/>
    <property type="project" value="TreeGrafter"/>
</dbReference>
<dbReference type="Proteomes" id="UP000283497">
    <property type="component" value="Unassembled WGS sequence"/>
</dbReference>